<comment type="caution">
    <text evidence="3">The sequence shown here is derived from an EMBL/GenBank/DDBJ whole genome shotgun (WGS) entry which is preliminary data.</text>
</comment>
<dbReference type="SMART" id="SM00558">
    <property type="entry name" value="JmjC"/>
    <property type="match status" value="1"/>
</dbReference>
<dbReference type="Proteomes" id="UP000757232">
    <property type="component" value="Unassembled WGS sequence"/>
</dbReference>
<dbReference type="SUPFAM" id="SSF51197">
    <property type="entry name" value="Clavaminate synthase-like"/>
    <property type="match status" value="1"/>
</dbReference>
<evidence type="ECO:0000313" key="3">
    <source>
        <dbReference type="EMBL" id="OCB89689.1"/>
    </source>
</evidence>
<gene>
    <name evidence="3" type="ORF">A7U60_g3166</name>
</gene>
<name>A0A9Q5NDD6_SANBA</name>
<dbReference type="EMBL" id="LNZH02000151">
    <property type="protein sequence ID" value="OCB89689.1"/>
    <property type="molecule type" value="Genomic_DNA"/>
</dbReference>
<feature type="domain" description="JmjC" evidence="2">
    <location>
        <begin position="312"/>
        <end position="468"/>
    </location>
</feature>
<sequence>MSDLASSTLTALAHIEQELTSGESYVFQLRLTRCGQEKTEKLLAAVRGQSQNYADDLSELCSLSHELMKDVRLDPTRCLLWRSLYSDSALIWSLLDILRARELNNVEDDEYWKASVKRLDDAIIIAGAPGKSRLDLILDTIERIQSAHLPLTTTLCHIIIPHVSKEENRPDAVLLPSATHPVPVLSKPPSISAFRSRFGSAPFILRQYAADWPAVKERLWASKAYLQTVAGRGRVVPVEIGRDYRTDDWTQRMIEWDDFLDYLFANVEADREVDKRQQAFKEVRYLAQHDLCKQFPALREDVVVPDYVYTCLPPPEHSPQYRPPANDEQLVMNTWIGPAGTLSPAHIDPFYNFYTQVVGKKTVWLAPPNASRVLSPHPATTASSSEHRTSSDPISPDSKENSAILSNTTHLDVFASASELQCERGFMETVAPLAMSAVLDEGDMLFFPPGWWHALRSESTSFSVSMWF</sequence>
<dbReference type="PROSITE" id="PS51184">
    <property type="entry name" value="JMJC"/>
    <property type="match status" value="1"/>
</dbReference>
<protein>
    <submittedName>
        <fullName evidence="3">Clavaminate synthase-like protein</fullName>
    </submittedName>
</protein>
<dbReference type="InterPro" id="IPR003347">
    <property type="entry name" value="JmjC_dom"/>
</dbReference>
<dbReference type="Gene3D" id="2.60.120.650">
    <property type="entry name" value="Cupin"/>
    <property type="match status" value="1"/>
</dbReference>
<dbReference type="PANTHER" id="PTHR12461">
    <property type="entry name" value="HYPOXIA-INDUCIBLE FACTOR 1 ALPHA INHIBITOR-RELATED"/>
    <property type="match status" value="1"/>
</dbReference>
<feature type="region of interest" description="Disordered" evidence="1">
    <location>
        <begin position="375"/>
        <end position="401"/>
    </location>
</feature>
<accession>A0A9Q5NDD6</accession>
<evidence type="ECO:0000313" key="4">
    <source>
        <dbReference type="Proteomes" id="UP000757232"/>
    </source>
</evidence>
<dbReference type="InterPro" id="IPR041667">
    <property type="entry name" value="Cupin_8"/>
</dbReference>
<dbReference type="Pfam" id="PF13621">
    <property type="entry name" value="Cupin_8"/>
    <property type="match status" value="1"/>
</dbReference>
<keyword evidence="4" id="KW-1185">Reference proteome</keyword>
<dbReference type="OrthoDB" id="47172at2759"/>
<dbReference type="PANTHER" id="PTHR12461:SF94">
    <property type="entry name" value="JMJC DOMAIN-CONTAINING PROTEIN"/>
    <property type="match status" value="1"/>
</dbReference>
<proteinExistence type="predicted"/>
<reference evidence="3" key="1">
    <citation type="submission" date="2016-06" db="EMBL/GenBank/DDBJ databases">
        <title>Draft Genome sequence of the fungus Inonotus baumii.</title>
        <authorList>
            <person name="Zhu H."/>
            <person name="Lin W."/>
        </authorList>
    </citation>
    <scope>NUCLEOTIDE SEQUENCE</scope>
    <source>
        <strain evidence="3">821</strain>
    </source>
</reference>
<dbReference type="AlphaFoldDB" id="A0A9Q5NDD6"/>
<evidence type="ECO:0000259" key="2">
    <source>
        <dbReference type="PROSITE" id="PS51184"/>
    </source>
</evidence>
<evidence type="ECO:0000256" key="1">
    <source>
        <dbReference type="SAM" id="MobiDB-lite"/>
    </source>
</evidence>
<organism evidence="3 4">
    <name type="scientific">Sanghuangporus baumii</name>
    <name type="common">Phellinus baumii</name>
    <dbReference type="NCBI Taxonomy" id="108892"/>
    <lineage>
        <taxon>Eukaryota</taxon>
        <taxon>Fungi</taxon>
        <taxon>Dikarya</taxon>
        <taxon>Basidiomycota</taxon>
        <taxon>Agaricomycotina</taxon>
        <taxon>Agaricomycetes</taxon>
        <taxon>Hymenochaetales</taxon>
        <taxon>Hymenochaetaceae</taxon>
        <taxon>Sanghuangporus</taxon>
    </lineage>
</organism>